<sequence>MLGRTYDERNISAWRAHTHAVVDSTIVRGICDLNGAASPKRSH</sequence>
<proteinExistence type="predicted"/>
<evidence type="ECO:0000313" key="2">
    <source>
        <dbReference type="Proteomes" id="UP000579945"/>
    </source>
</evidence>
<organism evidence="1 2">
    <name type="scientific">Nonomuraea dietziae</name>
    <dbReference type="NCBI Taxonomy" id="65515"/>
    <lineage>
        <taxon>Bacteria</taxon>
        <taxon>Bacillati</taxon>
        <taxon>Actinomycetota</taxon>
        <taxon>Actinomycetes</taxon>
        <taxon>Streptosporangiales</taxon>
        <taxon>Streptosporangiaceae</taxon>
        <taxon>Nonomuraea</taxon>
    </lineage>
</organism>
<dbReference type="EMBL" id="JACIBV010000003">
    <property type="protein sequence ID" value="MBB3733929.1"/>
    <property type="molecule type" value="Genomic_DNA"/>
</dbReference>
<comment type="caution">
    <text evidence="1">The sequence shown here is derived from an EMBL/GenBank/DDBJ whole genome shotgun (WGS) entry which is preliminary data.</text>
</comment>
<gene>
    <name evidence="1" type="ORF">FHR33_009882</name>
</gene>
<keyword evidence="2" id="KW-1185">Reference proteome</keyword>
<accession>A0A7W5YUQ4</accession>
<name>A0A7W5YUQ4_9ACTN</name>
<dbReference type="AlphaFoldDB" id="A0A7W5YUQ4"/>
<reference evidence="1 2" key="1">
    <citation type="submission" date="2020-08" db="EMBL/GenBank/DDBJ databases">
        <title>Sequencing the genomes of 1000 actinobacteria strains.</title>
        <authorList>
            <person name="Klenk H.-P."/>
        </authorList>
    </citation>
    <scope>NUCLEOTIDE SEQUENCE [LARGE SCALE GENOMIC DNA]</scope>
    <source>
        <strain evidence="1 2">DSM 44320</strain>
    </source>
</reference>
<dbReference type="Proteomes" id="UP000579945">
    <property type="component" value="Unassembled WGS sequence"/>
</dbReference>
<protein>
    <submittedName>
        <fullName evidence="1">Uncharacterized protein</fullName>
    </submittedName>
</protein>
<evidence type="ECO:0000313" key="1">
    <source>
        <dbReference type="EMBL" id="MBB3733929.1"/>
    </source>
</evidence>